<dbReference type="Gene3D" id="2.130.10.10">
    <property type="entry name" value="YVTN repeat-like/Quinoprotein amine dehydrogenase"/>
    <property type="match status" value="1"/>
</dbReference>
<name>A0A3Q0HCJ6_ALLSI</name>
<evidence type="ECO:0000256" key="6">
    <source>
        <dbReference type="ARBA" id="ARBA00059061"/>
    </source>
</evidence>
<dbReference type="InParanoid" id="A0A3Q0HCJ6"/>
<feature type="region of interest" description="Disordered" evidence="10">
    <location>
        <begin position="569"/>
        <end position="651"/>
    </location>
</feature>
<dbReference type="InterPro" id="IPR001680">
    <property type="entry name" value="WD40_rpt"/>
</dbReference>
<dbReference type="PROSITE" id="PS50082">
    <property type="entry name" value="WD_REPEATS_2"/>
    <property type="match status" value="1"/>
</dbReference>
<dbReference type="GO" id="GO:0030686">
    <property type="term" value="C:90S preribosome"/>
    <property type="evidence" value="ECO:0007669"/>
    <property type="project" value="TreeGrafter"/>
</dbReference>
<gene>
    <name evidence="13" type="primary">WDR46</name>
</gene>
<dbReference type="PANTHER" id="PTHR14085:SF3">
    <property type="entry name" value="WD REPEAT-CONTAINING PROTEIN 46"/>
    <property type="match status" value="1"/>
</dbReference>
<dbReference type="SUPFAM" id="SSF50978">
    <property type="entry name" value="WD40 repeat-like"/>
    <property type="match status" value="1"/>
</dbReference>
<feature type="repeat" description="WD" evidence="9">
    <location>
        <begin position="392"/>
        <end position="433"/>
    </location>
</feature>
<comment type="subcellular location">
    <subcellularLocation>
        <location evidence="1">Nucleus</location>
        <location evidence="1">Nucleolus</location>
    </subcellularLocation>
</comment>
<feature type="compositionally biased region" description="Low complexity" evidence="10">
    <location>
        <begin position="103"/>
        <end position="116"/>
    </location>
</feature>
<organism evidence="12 13">
    <name type="scientific">Alligator sinensis</name>
    <name type="common">Chinese alligator</name>
    <dbReference type="NCBI Taxonomy" id="38654"/>
    <lineage>
        <taxon>Eukaryota</taxon>
        <taxon>Metazoa</taxon>
        <taxon>Chordata</taxon>
        <taxon>Craniata</taxon>
        <taxon>Vertebrata</taxon>
        <taxon>Euteleostomi</taxon>
        <taxon>Archelosauria</taxon>
        <taxon>Archosauria</taxon>
        <taxon>Crocodylia</taxon>
        <taxon>Alligatoridae</taxon>
        <taxon>Alligatorinae</taxon>
        <taxon>Alligator</taxon>
    </lineage>
</organism>
<comment type="function">
    <text evidence="6">Scaffold component of the nucleolar structure. Required for localization of DDX21 and NCL to the granular compartment of the nucleolus. Part of the small subunit (SSU) processome, first precursor of the small eukaryotic ribosomal subunit. During the assembly of the SSU processome in the nucleolus, many ribosome biogenesis factors, an RNA chaperone and ribosomal proteins associate with the nascent pre-rRNA and work in concert to generate RNA folding, modifications, rearrangements and cleavage as well as targeted degradation of pre-ribosomal RNA by the RNA exosome.</text>
</comment>
<evidence type="ECO:0000313" key="12">
    <source>
        <dbReference type="Proteomes" id="UP000189705"/>
    </source>
</evidence>
<dbReference type="InterPro" id="IPR036322">
    <property type="entry name" value="WD40_repeat_dom_sf"/>
</dbReference>
<evidence type="ECO:0000256" key="8">
    <source>
        <dbReference type="ARBA" id="ARBA00070552"/>
    </source>
</evidence>
<evidence type="ECO:0000313" key="13">
    <source>
        <dbReference type="RefSeq" id="XP_025069746.1"/>
    </source>
</evidence>
<feature type="compositionally biased region" description="Basic residues" evidence="10">
    <location>
        <begin position="580"/>
        <end position="591"/>
    </location>
</feature>
<evidence type="ECO:0000256" key="3">
    <source>
        <dbReference type="ARBA" id="ARBA00022574"/>
    </source>
</evidence>
<dbReference type="GeneID" id="102370568"/>
<dbReference type="SMART" id="SM00320">
    <property type="entry name" value="WD40"/>
    <property type="match status" value="4"/>
</dbReference>
<dbReference type="CTD" id="9277"/>
<sequence length="651" mass="71499">MPPVTPSLLIPRVCVPLQKKKLRRYWEADADPPAKKPRDGGPGAQGPLAATKKRVKGLPASKKGAMGSRAAAKKGIKGSPVAKKEIKESLGVPKKGVKKSQVAVKKGVKGSPAAGKKGARAAGAKKRISGKQDPFPGAAPISWHKVKKFQRGRKSKLEEVSSGRLRGRLASMENKMELAAQQAARAELLLPEEPGFLEAEPGEDTCTIAQADIAEAVDIASAAKHFELTLEQFGPYRVDYTRPGRHLLLGGRHGHVAALDWQSKTLLCEINVMESITDVAWLHTETLLAVAQRRWLYVYDNQGVELNCLRRFHSVLRMELLPYHFLLATASETGFLQYLDFSVGKEVATICTRGGRLGVMGQNPANAIIHLGHSNGTVTLWSPTVKEPLVKMLCHRGAMRALAVDRTGTYMATAGLDRQLRVFDLRTYRPLHALVLPTGAAHLAYSQRGLLAATSGNIVQVYHDVSWQQPRKPHLQHVLPRPAHGLRFCPFEDVLGVGHGAGFTSLLVPGSGEANFDALENNPFRSRKQRQEWEVKALLEKIPAELITLDPEQLGQVDTISMEQKHQEQVERLGFDPRAKTKFQPRHRAKGRSAEGITIHPLSPAPQASVRKSQEKKQKQKQQPQQQHKSPKVATPGQRSALERGKGDEMP</sequence>
<feature type="compositionally biased region" description="Basic residues" evidence="10">
    <location>
        <begin position="117"/>
        <end position="129"/>
    </location>
</feature>
<evidence type="ECO:0000256" key="1">
    <source>
        <dbReference type="ARBA" id="ARBA00004604"/>
    </source>
</evidence>
<dbReference type="KEGG" id="asn:102370568"/>
<evidence type="ECO:0000256" key="5">
    <source>
        <dbReference type="ARBA" id="ARBA00023242"/>
    </source>
</evidence>
<dbReference type="FunFam" id="2.130.10.10:FF:000128">
    <property type="entry name" value="WD repeat domain 46"/>
    <property type="match status" value="1"/>
</dbReference>
<evidence type="ECO:0000256" key="10">
    <source>
        <dbReference type="SAM" id="MobiDB-lite"/>
    </source>
</evidence>
<feature type="compositionally biased region" description="Basic and acidic residues" evidence="10">
    <location>
        <begin position="26"/>
        <end position="39"/>
    </location>
</feature>
<evidence type="ECO:0000256" key="4">
    <source>
        <dbReference type="ARBA" id="ARBA00022737"/>
    </source>
</evidence>
<feature type="compositionally biased region" description="Basic and acidic residues" evidence="10">
    <location>
        <begin position="641"/>
        <end position="651"/>
    </location>
</feature>
<dbReference type="AlphaFoldDB" id="A0A3Q0HCJ6"/>
<feature type="compositionally biased region" description="Basic and acidic residues" evidence="10">
    <location>
        <begin position="569"/>
        <end position="579"/>
    </location>
</feature>
<evidence type="ECO:0000256" key="7">
    <source>
        <dbReference type="ARBA" id="ARBA00064570"/>
    </source>
</evidence>
<accession>A0A3Q0HCJ6</accession>
<dbReference type="PANTHER" id="PTHR14085">
    <property type="entry name" value="WD-REPEAT PROTEIN BING4"/>
    <property type="match status" value="1"/>
</dbReference>
<dbReference type="Proteomes" id="UP000189705">
    <property type="component" value="Unplaced"/>
</dbReference>
<reference evidence="13" key="1">
    <citation type="submission" date="2025-08" db="UniProtKB">
        <authorList>
            <consortium name="RefSeq"/>
        </authorList>
    </citation>
    <scope>IDENTIFICATION</scope>
</reference>
<keyword evidence="12" id="KW-1185">Reference proteome</keyword>
<protein>
    <recommendedName>
        <fullName evidence="8">WD repeat-containing protein 46</fullName>
    </recommendedName>
</protein>
<evidence type="ECO:0000256" key="9">
    <source>
        <dbReference type="PROSITE-ProRule" id="PRU00221"/>
    </source>
</evidence>
<feature type="region of interest" description="Disordered" evidence="10">
    <location>
        <begin position="92"/>
        <end position="141"/>
    </location>
</feature>
<keyword evidence="5" id="KW-0539">Nucleus</keyword>
<comment type="subunit">
    <text evidence="7">Part of the small subunit (SSU) processome, composed of more than 70 proteins and the RNA chaperone small nucleolar RNA (snoRNA) U3. Interacts with DDX21, NCL, NOP2 and EBNA1BP2.</text>
</comment>
<evidence type="ECO:0000256" key="2">
    <source>
        <dbReference type="ARBA" id="ARBA00022553"/>
    </source>
</evidence>
<dbReference type="InterPro" id="IPR015943">
    <property type="entry name" value="WD40/YVTN_repeat-like_dom_sf"/>
</dbReference>
<dbReference type="SMART" id="SM01033">
    <property type="entry name" value="BING4CT"/>
    <property type="match status" value="1"/>
</dbReference>
<keyword evidence="3 9" id="KW-0853">WD repeat</keyword>
<dbReference type="STRING" id="38654.A0A3Q0HCJ6"/>
<dbReference type="InterPro" id="IPR040315">
    <property type="entry name" value="WDR46/Utp7"/>
</dbReference>
<dbReference type="GO" id="GO:0000462">
    <property type="term" value="P:maturation of SSU-rRNA from tricistronic rRNA transcript (SSU-rRNA, 5.8S rRNA, LSU-rRNA)"/>
    <property type="evidence" value="ECO:0007669"/>
    <property type="project" value="TreeGrafter"/>
</dbReference>
<feature type="region of interest" description="Disordered" evidence="10">
    <location>
        <begin position="26"/>
        <end position="79"/>
    </location>
</feature>
<dbReference type="Pfam" id="PF08149">
    <property type="entry name" value="BING4CT"/>
    <property type="match status" value="1"/>
</dbReference>
<keyword evidence="2" id="KW-0597">Phosphoprotein</keyword>
<evidence type="ECO:0000259" key="11">
    <source>
        <dbReference type="SMART" id="SM01033"/>
    </source>
</evidence>
<dbReference type="InterPro" id="IPR012952">
    <property type="entry name" value="BING4_C_dom"/>
</dbReference>
<dbReference type="GO" id="GO:0032040">
    <property type="term" value="C:small-subunit processome"/>
    <property type="evidence" value="ECO:0007669"/>
    <property type="project" value="TreeGrafter"/>
</dbReference>
<dbReference type="RefSeq" id="XP_025069746.1">
    <property type="nucleotide sequence ID" value="XM_025213961.1"/>
</dbReference>
<keyword evidence="4" id="KW-0677">Repeat</keyword>
<feature type="domain" description="BING4 C-terminal" evidence="11">
    <location>
        <begin position="473"/>
        <end position="551"/>
    </location>
</feature>
<proteinExistence type="predicted"/>